<dbReference type="EMBL" id="BMAO01008337">
    <property type="protein sequence ID" value="GFR22688.1"/>
    <property type="molecule type" value="Genomic_DNA"/>
</dbReference>
<evidence type="ECO:0000313" key="2">
    <source>
        <dbReference type="Proteomes" id="UP000887116"/>
    </source>
</evidence>
<dbReference type="GO" id="GO:0003964">
    <property type="term" value="F:RNA-directed DNA polymerase activity"/>
    <property type="evidence" value="ECO:0007669"/>
    <property type="project" value="UniProtKB-KW"/>
</dbReference>
<accession>A0A8X6JEV0</accession>
<dbReference type="Proteomes" id="UP000887116">
    <property type="component" value="Unassembled WGS sequence"/>
</dbReference>
<organism evidence="1 2">
    <name type="scientific">Trichonephila clavata</name>
    <name type="common">Joro spider</name>
    <name type="synonym">Nephila clavata</name>
    <dbReference type="NCBI Taxonomy" id="2740835"/>
    <lineage>
        <taxon>Eukaryota</taxon>
        <taxon>Metazoa</taxon>
        <taxon>Ecdysozoa</taxon>
        <taxon>Arthropoda</taxon>
        <taxon>Chelicerata</taxon>
        <taxon>Arachnida</taxon>
        <taxon>Araneae</taxon>
        <taxon>Araneomorphae</taxon>
        <taxon>Entelegynae</taxon>
        <taxon>Araneoidea</taxon>
        <taxon>Nephilidae</taxon>
        <taxon>Trichonephila</taxon>
    </lineage>
</organism>
<dbReference type="PANTHER" id="PTHR19446">
    <property type="entry name" value="REVERSE TRANSCRIPTASES"/>
    <property type="match status" value="1"/>
</dbReference>
<keyword evidence="2" id="KW-1185">Reference proteome</keyword>
<keyword evidence="1" id="KW-0808">Transferase</keyword>
<dbReference type="AlphaFoldDB" id="A0A8X6JEV0"/>
<keyword evidence="1" id="KW-0695">RNA-directed DNA polymerase</keyword>
<proteinExistence type="predicted"/>
<keyword evidence="1" id="KW-0548">Nucleotidyltransferase</keyword>
<reference evidence="1" key="1">
    <citation type="submission" date="2020-07" db="EMBL/GenBank/DDBJ databases">
        <title>Multicomponent nature underlies the extraordinary mechanical properties of spider dragline silk.</title>
        <authorList>
            <person name="Kono N."/>
            <person name="Nakamura H."/>
            <person name="Mori M."/>
            <person name="Yoshida Y."/>
            <person name="Ohtoshi R."/>
            <person name="Malay A.D."/>
            <person name="Moran D.A.P."/>
            <person name="Tomita M."/>
            <person name="Numata K."/>
            <person name="Arakawa K."/>
        </authorList>
    </citation>
    <scope>NUCLEOTIDE SEQUENCE</scope>
</reference>
<dbReference type="OrthoDB" id="6437545at2759"/>
<name>A0A8X6JEV0_TRICU</name>
<gene>
    <name evidence="1" type="primary">jockeypol_144</name>
    <name evidence="1" type="ORF">TNCT_607541</name>
</gene>
<protein>
    <submittedName>
        <fullName evidence="1">RNA-directed DNA polymerase from mobile element jockey</fullName>
    </submittedName>
</protein>
<sequence length="84" mass="9644">MFKLRYFPKSWKTAVIIPILKPGKDPTDPESYRHISLLPVLSKRAERIIFARLNGYLETQDILIPELHGFSSSSLHHPSTSPCR</sequence>
<comment type="caution">
    <text evidence="1">The sequence shown here is derived from an EMBL/GenBank/DDBJ whole genome shotgun (WGS) entry which is preliminary data.</text>
</comment>
<evidence type="ECO:0000313" key="1">
    <source>
        <dbReference type="EMBL" id="GFR22688.1"/>
    </source>
</evidence>